<keyword evidence="1" id="KW-0472">Membrane</keyword>
<dbReference type="RefSeq" id="WP_018326787.1">
    <property type="nucleotide sequence ID" value="NZ_JACHBK010000002.1"/>
</dbReference>
<proteinExistence type="predicted"/>
<feature type="transmembrane region" description="Helical" evidence="1">
    <location>
        <begin position="30"/>
        <end position="53"/>
    </location>
</feature>
<gene>
    <name evidence="2" type="ORF">GGD55_001073</name>
</gene>
<name>A0A7W8U9J3_9HYPH</name>
<sequence length="143" mass="15049">MGPLAAMLSALVLTDIGVIVSRYKRNGALWLLASLFFLTAYIFVLVAAAIYLSTIFTPLTATVTLAAISLAIGLVIIGIMSALNAQDRRIAAEKRRRSQAQTSLVIATALTLFRKQPLLAAGLAVGLGAALGLMRKPPSSDHS</sequence>
<protein>
    <submittedName>
        <fullName evidence="2">ABC-type transport system involved in multi-copper enzyme maturation permease subunit</fullName>
    </submittedName>
</protein>
<dbReference type="Proteomes" id="UP000585507">
    <property type="component" value="Unassembled WGS sequence"/>
</dbReference>
<evidence type="ECO:0000313" key="3">
    <source>
        <dbReference type="Proteomes" id="UP000585507"/>
    </source>
</evidence>
<keyword evidence="3" id="KW-1185">Reference proteome</keyword>
<comment type="caution">
    <text evidence="2">The sequence shown here is derived from an EMBL/GenBank/DDBJ whole genome shotgun (WGS) entry which is preliminary data.</text>
</comment>
<dbReference type="AlphaFoldDB" id="A0A7W8U9J3"/>
<keyword evidence="1" id="KW-1133">Transmembrane helix</keyword>
<evidence type="ECO:0000313" key="2">
    <source>
        <dbReference type="EMBL" id="MBB5534402.1"/>
    </source>
</evidence>
<organism evidence="2 3">
    <name type="scientific">Rhizobium giardinii</name>
    <dbReference type="NCBI Taxonomy" id="56731"/>
    <lineage>
        <taxon>Bacteria</taxon>
        <taxon>Pseudomonadati</taxon>
        <taxon>Pseudomonadota</taxon>
        <taxon>Alphaproteobacteria</taxon>
        <taxon>Hyphomicrobiales</taxon>
        <taxon>Rhizobiaceae</taxon>
        <taxon>Rhizobium/Agrobacterium group</taxon>
        <taxon>Rhizobium</taxon>
    </lineage>
</organism>
<evidence type="ECO:0000256" key="1">
    <source>
        <dbReference type="SAM" id="Phobius"/>
    </source>
</evidence>
<feature type="transmembrane region" description="Helical" evidence="1">
    <location>
        <begin position="6"/>
        <end position="23"/>
    </location>
</feature>
<reference evidence="2 3" key="1">
    <citation type="submission" date="2020-08" db="EMBL/GenBank/DDBJ databases">
        <title>Genomic Encyclopedia of Type Strains, Phase IV (KMG-V): Genome sequencing to study the core and pangenomes of soil and plant-associated prokaryotes.</title>
        <authorList>
            <person name="Whitman W."/>
        </authorList>
    </citation>
    <scope>NUCLEOTIDE SEQUENCE [LARGE SCALE GENOMIC DNA]</scope>
    <source>
        <strain evidence="2 3">SEMIA 4084</strain>
    </source>
</reference>
<keyword evidence="1" id="KW-0812">Transmembrane</keyword>
<feature type="transmembrane region" description="Helical" evidence="1">
    <location>
        <begin position="59"/>
        <end position="83"/>
    </location>
</feature>
<feature type="transmembrane region" description="Helical" evidence="1">
    <location>
        <begin position="104"/>
        <end position="133"/>
    </location>
</feature>
<accession>A0A7W8U9J3</accession>
<dbReference type="EMBL" id="JACHBK010000002">
    <property type="protein sequence ID" value="MBB5534402.1"/>
    <property type="molecule type" value="Genomic_DNA"/>
</dbReference>